<protein>
    <submittedName>
        <fullName evidence="1">Uncharacterized protein</fullName>
    </submittedName>
</protein>
<dbReference type="RefSeq" id="WP_153550753.1">
    <property type="nucleotide sequence ID" value="NZ_CP040089.1"/>
</dbReference>
<reference evidence="2" key="1">
    <citation type="submission" date="2019-05" db="EMBL/GenBank/DDBJ databases">
        <title>Candidatus Nanohalobium constans, a novel model system to study the DPANN nano-sized archaea: genomic and physiological characterization of a nanoarchaeon co-cultured with its chitinotrophic host.</title>
        <authorList>
            <person name="La Cono V."/>
            <person name="Arcadi E."/>
            <person name="Crisafi F."/>
            <person name="Denaro R."/>
            <person name="La Spada G."/>
            <person name="Messina E."/>
            <person name="Smedile F."/>
            <person name="Toshchakov S.V."/>
            <person name="Shevchenko M.A."/>
            <person name="Golyshin P.N."/>
            <person name="Golyshina O.V."/>
            <person name="Ferrer M."/>
            <person name="Rohde M."/>
            <person name="Mushegian A."/>
            <person name="Sorokin D.Y."/>
            <person name="Giuliano L."/>
            <person name="Yakimov M.M."/>
        </authorList>
    </citation>
    <scope>NUCLEOTIDE SEQUENCE [LARGE SCALE GENOMIC DNA]</scope>
    <source>
        <strain evidence="2">LC1Nh</strain>
    </source>
</reference>
<accession>A0A5Q0UJ71</accession>
<sequence length="126" mass="13433">MRGQISIEFISLLAIALLASSILVSALADRSAQFNRASPQSEALGVAQKVAYTFDYVNSEDNVSKKLVFSPDLQREYNITVGDGLVSADYGEGDANFPTSYQGSLISLNSTQAYLVEDGGATEIEG</sequence>
<dbReference type="GeneID" id="42365535"/>
<name>A0A5Q0UJ71_9ARCH</name>
<evidence type="ECO:0000313" key="2">
    <source>
        <dbReference type="Proteomes" id="UP000377803"/>
    </source>
</evidence>
<keyword evidence="2" id="KW-1185">Reference proteome</keyword>
<dbReference type="EMBL" id="CP040089">
    <property type="protein sequence ID" value="QGA81005.1"/>
    <property type="molecule type" value="Genomic_DNA"/>
</dbReference>
<evidence type="ECO:0000313" key="1">
    <source>
        <dbReference type="EMBL" id="QGA81005.1"/>
    </source>
</evidence>
<dbReference type="Proteomes" id="UP000377803">
    <property type="component" value="Chromosome"/>
</dbReference>
<gene>
    <name evidence="1" type="ORF">LC1Nh_1137</name>
</gene>
<dbReference type="AlphaFoldDB" id="A0A5Q0UJ71"/>
<dbReference type="KEGG" id="ncon:LC1Nh_1137"/>
<organism evidence="1 2">
    <name type="scientific">Candidatus Nanohalobium constans</name>
    <dbReference type="NCBI Taxonomy" id="2565781"/>
    <lineage>
        <taxon>Archaea</taxon>
        <taxon>Candidatus Nanohalarchaeota</taxon>
        <taxon>Candidatus Nanohalobia</taxon>
        <taxon>Candidatus Nanohalobiales</taxon>
        <taxon>Candidatus Nanohalobiaceae</taxon>
        <taxon>Candidatus Nanohalobium</taxon>
    </lineage>
</organism>
<proteinExistence type="predicted"/>